<protein>
    <submittedName>
        <fullName evidence="1">Uncharacterized protein</fullName>
    </submittedName>
</protein>
<dbReference type="Proteomes" id="UP001162992">
    <property type="component" value="Chromosome 9"/>
</dbReference>
<reference evidence="2" key="1">
    <citation type="journal article" date="2024" name="Proc. Natl. Acad. Sci. U.S.A.">
        <title>Extraordinary preservation of gene collinearity over three hundred million years revealed in homosporous lycophytes.</title>
        <authorList>
            <person name="Li C."/>
            <person name="Wickell D."/>
            <person name="Kuo L.Y."/>
            <person name="Chen X."/>
            <person name="Nie B."/>
            <person name="Liao X."/>
            <person name="Peng D."/>
            <person name="Ji J."/>
            <person name="Jenkins J."/>
            <person name="Williams M."/>
            <person name="Shu S."/>
            <person name="Plott C."/>
            <person name="Barry K."/>
            <person name="Rajasekar S."/>
            <person name="Grimwood J."/>
            <person name="Han X."/>
            <person name="Sun S."/>
            <person name="Hou Z."/>
            <person name="He W."/>
            <person name="Dai G."/>
            <person name="Sun C."/>
            <person name="Schmutz J."/>
            <person name="Leebens-Mack J.H."/>
            <person name="Li F.W."/>
            <person name="Wang L."/>
        </authorList>
    </citation>
    <scope>NUCLEOTIDE SEQUENCE [LARGE SCALE GENOMIC DNA]</scope>
    <source>
        <strain evidence="2">cv. PW_Plant_1</strain>
    </source>
</reference>
<proteinExistence type="predicted"/>
<keyword evidence="2" id="KW-1185">Reference proteome</keyword>
<gene>
    <name evidence="1" type="ORF">O6H91_09G021500</name>
</gene>
<name>A0ACC2CMS2_DIPCM</name>
<organism evidence="1 2">
    <name type="scientific">Diphasiastrum complanatum</name>
    <name type="common">Issler's clubmoss</name>
    <name type="synonym">Lycopodium complanatum</name>
    <dbReference type="NCBI Taxonomy" id="34168"/>
    <lineage>
        <taxon>Eukaryota</taxon>
        <taxon>Viridiplantae</taxon>
        <taxon>Streptophyta</taxon>
        <taxon>Embryophyta</taxon>
        <taxon>Tracheophyta</taxon>
        <taxon>Lycopodiopsida</taxon>
        <taxon>Lycopodiales</taxon>
        <taxon>Lycopodiaceae</taxon>
        <taxon>Lycopodioideae</taxon>
        <taxon>Diphasiastrum</taxon>
    </lineage>
</organism>
<comment type="caution">
    <text evidence="1">The sequence shown here is derived from an EMBL/GenBank/DDBJ whole genome shotgun (WGS) entry which is preliminary data.</text>
</comment>
<evidence type="ECO:0000313" key="1">
    <source>
        <dbReference type="EMBL" id="KAJ7543002.1"/>
    </source>
</evidence>
<evidence type="ECO:0000313" key="2">
    <source>
        <dbReference type="Proteomes" id="UP001162992"/>
    </source>
</evidence>
<accession>A0ACC2CMS2</accession>
<sequence length="913" mass="99369">MIVMDMAAAPLTQTPFSRAAGERFFLSQQNRVQDAVFWGGNRAEVKKQQGFRRGSVVVRKSLNPHRAGFASLYSSFGISKHVSFLAAGFRHYDLRRLCVRALDEDDDSGPPLVNTSWNSLPPGTDELLQHLAKEAVRQPLSGYEEPIATKTQGQLASGIGLEEGYVGLFVRMLGLDKSAEEREEAVQALWRHSAAGKEHVDEIVGFPGCLTLVVTLLSSKRPATSEAAAGLLRNISAIHSYTSLVVDAGAIEEIAGLLSRRTAPPEVREQATCVLWNLSVEESYSRKIGKLELLLVLLTMLDSSQQGEIEAAAGVLSNLALSKSNHSMLMDAGAIPKLAKLLKDDTNVSKISRQEARNALLELIKNEDTKLAVLEEGLVPVPLIGAAAYRSFKPHLQQAPSIPENTKLEQPPQRLDSTFGAGELLLGLKIGNESPDLDNSTKLAVEGRIRQHFLARIGVIERDYGDKGNSRPLNDCKITLMPWWDGIPRLILILGLEDVQYARRAADSISDIAFSEENRQAVAKAGGIPHLVRLLGCGDEAATEAVASAIEKLACSHKVRKSIDAHGAVPALVAILKAEDAPQTVKEKVVAALLRLSQTGDEIKAMLQAGAVPGLLEMMRSQNSPTEAKNEAEEILEEISNLNAEPRDKIVVADGIAPLIDIMLRGSPSLKEKAASVLENLATKEAHALEIIRTGIDHVFKEVFEVNMDGVGDEIHDPKNQDTWLAVSASSRLLEKLLRFPGTAKFLNIPYLVEVLKRILRAETPLHVKDWASACLLRLSRNAISATEIQVPVDLEVTVHDIIPRLVEEIRVLSAEVQERAVLQLRDLVTEGIQDYAAAVANSGGIFPLVQVLHKGTPTARAATVSILYSLSMNDENHPAILAAGAVPFLERVVRTEAVEWKLALYLLRALPT</sequence>
<dbReference type="EMBL" id="CM055100">
    <property type="protein sequence ID" value="KAJ7543002.1"/>
    <property type="molecule type" value="Genomic_DNA"/>
</dbReference>